<proteinExistence type="predicted"/>
<dbReference type="GeneID" id="16076693"/>
<dbReference type="RefSeq" id="XP_004996105.1">
    <property type="nucleotide sequence ID" value="XM_004996048.1"/>
</dbReference>
<feature type="transmembrane region" description="Helical" evidence="2">
    <location>
        <begin position="433"/>
        <end position="453"/>
    </location>
</feature>
<feature type="compositionally biased region" description="Polar residues" evidence="1">
    <location>
        <begin position="345"/>
        <end position="357"/>
    </location>
</feature>
<keyword evidence="2" id="KW-0472">Membrane</keyword>
<keyword evidence="4" id="KW-1185">Reference proteome</keyword>
<evidence type="ECO:0000313" key="4">
    <source>
        <dbReference type="Proteomes" id="UP000007799"/>
    </source>
</evidence>
<evidence type="ECO:0000313" key="3">
    <source>
        <dbReference type="EMBL" id="EGD81922.1"/>
    </source>
</evidence>
<dbReference type="Proteomes" id="UP000007799">
    <property type="component" value="Unassembled WGS sequence"/>
</dbReference>
<feature type="transmembrane region" description="Helical" evidence="2">
    <location>
        <begin position="487"/>
        <end position="510"/>
    </location>
</feature>
<feature type="compositionally biased region" description="Polar residues" evidence="1">
    <location>
        <begin position="1"/>
        <end position="16"/>
    </location>
</feature>
<dbReference type="InParanoid" id="F2U2S8"/>
<protein>
    <submittedName>
        <fullName evidence="3">Uncharacterized protein</fullName>
    </submittedName>
</protein>
<reference evidence="3" key="1">
    <citation type="submission" date="2009-08" db="EMBL/GenBank/DDBJ databases">
        <title>Annotation of Salpingoeca rosetta.</title>
        <authorList>
            <consortium name="The Broad Institute Genome Sequencing Platform"/>
            <person name="Russ C."/>
            <person name="Cuomo C."/>
            <person name="Burger G."/>
            <person name="Gray M.W."/>
            <person name="Holland P.W.H."/>
            <person name="King N."/>
            <person name="Lang F.B.F."/>
            <person name="Roger A.J."/>
            <person name="Ruiz-Trillo I."/>
            <person name="Young S.K."/>
            <person name="Zeng Q."/>
            <person name="Gargeya S."/>
            <person name="Alvarado L."/>
            <person name="Berlin A."/>
            <person name="Chapman S.B."/>
            <person name="Chen Z."/>
            <person name="Freedman E."/>
            <person name="Gellesch M."/>
            <person name="Goldberg J."/>
            <person name="Griggs A."/>
            <person name="Gujja S."/>
            <person name="Heilman E."/>
            <person name="Heiman D."/>
            <person name="Howarth C."/>
            <person name="Mehta T."/>
            <person name="Neiman D."/>
            <person name="Pearson M."/>
            <person name="Roberts A."/>
            <person name="Saif S."/>
            <person name="Shea T."/>
            <person name="Shenoy N."/>
            <person name="Sisk P."/>
            <person name="Stolte C."/>
            <person name="Sykes S."/>
            <person name="White J."/>
            <person name="Yandava C."/>
            <person name="Haas B."/>
            <person name="Nusbaum C."/>
            <person name="Birren B."/>
        </authorList>
    </citation>
    <scope>NUCLEOTIDE SEQUENCE [LARGE SCALE GENOMIC DNA]</scope>
    <source>
        <strain evidence="3">ATCC 50818</strain>
    </source>
</reference>
<dbReference type="EMBL" id="GL832960">
    <property type="protein sequence ID" value="EGD81922.1"/>
    <property type="molecule type" value="Genomic_DNA"/>
</dbReference>
<keyword evidence="2" id="KW-0812">Transmembrane</keyword>
<dbReference type="eggNOG" id="ENOG502QR16">
    <property type="taxonomic scope" value="Eukaryota"/>
</dbReference>
<feature type="region of interest" description="Disordered" evidence="1">
    <location>
        <begin position="1"/>
        <end position="25"/>
    </location>
</feature>
<accession>F2U2S8</accession>
<keyword evidence="2" id="KW-1133">Transmembrane helix</keyword>
<sequence>MQAPAQGSTPKYSQFIQRGRPQESRLGMNVVGADEEDKEVVHGAEDVVERVCIHSNHNSVTTMNNAAPLLQPVFGSGIRPIPTSTACACTRASIFTISDACHDADIVNDTNHHKHIAAAAAGLQCRRQNMSTSSAAPATTATTAVMAAEAAAAVGLVHPPFRTRCRRFLMSATTATATWPFRGTTSVADLLDGITSILIIVLFTPSPLSTTTTEAATTEAAAASPWANTAAPPVSLSAYVALADRELGAEKIHMLSCRDDDARKHGRFKVADRRLFAAQLHHVPGHWVLSASYDGTVYVADSSTQSSTGEQTEVSGAPAAQAGQHKPPTPTWVSPLRNQHDTTLRKPSSSSMGNQLQRPALTSGDQKEGNIARARAIVVLSFLADTLCCRPHELADLVANLFSAATPKAFKAAATKLAQNIWLRLFQLPRLCMIHMAMFALVLALGVVVVQDFRGPPEANRWFTAFVRMQNIWQDPNMSLARKALHLVQTGAWLCASAVWAAVIVISPVLQDCVQHFVLFVRDALPQLVSALQQAIGDQRRPLALRV</sequence>
<dbReference type="AlphaFoldDB" id="F2U2S8"/>
<name>F2U2S8_SALR5</name>
<feature type="region of interest" description="Disordered" evidence="1">
    <location>
        <begin position="304"/>
        <end position="366"/>
    </location>
</feature>
<evidence type="ECO:0000256" key="2">
    <source>
        <dbReference type="SAM" id="Phobius"/>
    </source>
</evidence>
<gene>
    <name evidence="3" type="ORF">PTSG_02608</name>
</gene>
<evidence type="ECO:0000256" key="1">
    <source>
        <dbReference type="SAM" id="MobiDB-lite"/>
    </source>
</evidence>
<organism evidence="4">
    <name type="scientific">Salpingoeca rosetta (strain ATCC 50818 / BSB-021)</name>
    <dbReference type="NCBI Taxonomy" id="946362"/>
    <lineage>
        <taxon>Eukaryota</taxon>
        <taxon>Choanoflagellata</taxon>
        <taxon>Craspedida</taxon>
        <taxon>Salpingoecidae</taxon>
        <taxon>Salpingoeca</taxon>
    </lineage>
</organism>
<feature type="compositionally biased region" description="Low complexity" evidence="1">
    <location>
        <begin position="304"/>
        <end position="315"/>
    </location>
</feature>
<dbReference type="KEGG" id="sre:PTSG_02608"/>